<proteinExistence type="predicted"/>
<dbReference type="InterPro" id="IPR006502">
    <property type="entry name" value="PDDEXK-like"/>
</dbReference>
<protein>
    <recommendedName>
        <fullName evidence="3">DUF506 family protein</fullName>
    </recommendedName>
</protein>
<gene>
    <name evidence="1" type="ORF">MKW94_018480</name>
</gene>
<dbReference type="EMBL" id="JAJJMA010019534">
    <property type="protein sequence ID" value="MCL7023191.1"/>
    <property type="molecule type" value="Genomic_DNA"/>
</dbReference>
<accession>A0AA41RS09</accession>
<dbReference type="Pfam" id="PF04720">
    <property type="entry name" value="PDDEXK_6"/>
    <property type="match status" value="1"/>
</dbReference>
<dbReference type="AlphaFoldDB" id="A0AA41RS09"/>
<evidence type="ECO:0000313" key="1">
    <source>
        <dbReference type="EMBL" id="MCL7023191.1"/>
    </source>
</evidence>
<dbReference type="PANTHER" id="PTHR31579">
    <property type="entry name" value="OS03G0796600 PROTEIN"/>
    <property type="match status" value="1"/>
</dbReference>
<evidence type="ECO:0000313" key="2">
    <source>
        <dbReference type="Proteomes" id="UP001177140"/>
    </source>
</evidence>
<dbReference type="PANTHER" id="PTHR31579:SF42">
    <property type="entry name" value="DUF506 FAMILY PROTEIN (DUF506)"/>
    <property type="match status" value="1"/>
</dbReference>
<evidence type="ECO:0008006" key="3">
    <source>
        <dbReference type="Google" id="ProtNLM"/>
    </source>
</evidence>
<reference evidence="1" key="1">
    <citation type="submission" date="2022-03" db="EMBL/GenBank/DDBJ databases">
        <title>A functionally conserved STORR gene fusion in Papaver species that diverged 16.8 million years ago.</title>
        <authorList>
            <person name="Catania T."/>
        </authorList>
    </citation>
    <scope>NUCLEOTIDE SEQUENCE</scope>
    <source>
        <strain evidence="1">S-191538</strain>
    </source>
</reference>
<sequence>MERNPGRFKRVAEAFNEAARICAESSGSEHSAVEEETSPSDLSDLVNSFLEMANDDEVAEEQTYDEKIVNVKNNKGSSDNGLDDSKTKDMLKSLLLGVKDDYEVKREIHEETELAYKDIGISSSEDGFKRLLMTRLRQRGFDAGLCKTRWEKTSRFPAGTYEYVDVIVSANRYIVEVFLSEEFTIARPTNRYTALLGVFPRIYVGKPDQLKHVVRIMCRAGKQSLNKNDMHIPPWRTNGYMQAKWLSLYKRTINSIAGMVVSDSDSTGKRSVGFDAVPAPLKFYFRRDELERRRDVGIGKNVGKLAQLFI</sequence>
<dbReference type="NCBIfam" id="TIGR01615">
    <property type="entry name" value="A_thal_3542"/>
    <property type="match status" value="1"/>
</dbReference>
<dbReference type="Proteomes" id="UP001177140">
    <property type="component" value="Unassembled WGS sequence"/>
</dbReference>
<name>A0AA41RS09_PAPNU</name>
<organism evidence="1 2">
    <name type="scientific">Papaver nudicaule</name>
    <name type="common">Iceland poppy</name>
    <dbReference type="NCBI Taxonomy" id="74823"/>
    <lineage>
        <taxon>Eukaryota</taxon>
        <taxon>Viridiplantae</taxon>
        <taxon>Streptophyta</taxon>
        <taxon>Embryophyta</taxon>
        <taxon>Tracheophyta</taxon>
        <taxon>Spermatophyta</taxon>
        <taxon>Magnoliopsida</taxon>
        <taxon>Ranunculales</taxon>
        <taxon>Papaveraceae</taxon>
        <taxon>Papaveroideae</taxon>
        <taxon>Papaver</taxon>
    </lineage>
</organism>
<comment type="caution">
    <text evidence="1">The sequence shown here is derived from an EMBL/GenBank/DDBJ whole genome shotgun (WGS) entry which is preliminary data.</text>
</comment>
<keyword evidence="2" id="KW-1185">Reference proteome</keyword>